<dbReference type="InterPro" id="IPR036365">
    <property type="entry name" value="PGBD-like_sf"/>
</dbReference>
<evidence type="ECO:0000259" key="2">
    <source>
        <dbReference type="Pfam" id="PF10128"/>
    </source>
</evidence>
<dbReference type="InterPro" id="IPR036366">
    <property type="entry name" value="PGBDSf"/>
</dbReference>
<dbReference type="Pfam" id="PF01471">
    <property type="entry name" value="PG_binding_1"/>
    <property type="match status" value="1"/>
</dbReference>
<dbReference type="PANTHER" id="PTHR38658">
    <property type="entry name" value="OXPP CYCLE PROTEIN OPCA-RELATED"/>
    <property type="match status" value="1"/>
</dbReference>
<reference evidence="4 5" key="1">
    <citation type="submission" date="2024-09" db="EMBL/GenBank/DDBJ databases">
        <title>Floridaenema gen nov. (Aerosakkonemataceae, Aerosakkonematales ord. nov., Cyanobacteria) from benthic tropical and subtropical fresh waters, with the description of four new species.</title>
        <authorList>
            <person name="Moretto J.A."/>
            <person name="Berthold D.E."/>
            <person name="Lefler F.W."/>
            <person name="Huang I.-S."/>
            <person name="Laughinghouse H. IV."/>
        </authorList>
    </citation>
    <scope>NUCLEOTIDE SEQUENCE [LARGE SCALE GENOMIC DNA]</scope>
    <source>
        <strain evidence="4 5">BLCC-F167</strain>
    </source>
</reference>
<dbReference type="InterPro" id="IPR046802">
    <property type="entry name" value="OpcA_G6PD_C"/>
</dbReference>
<sequence length="455" mass="49785">MTTSSAPLVSLQAPKDVSVADIETELSQIWQSYGGEGEGSFAAATRAATFSLVIYEPEETQQLLAALGYYMGPIDGIEGPRTQAALEVAQKALGLEVTGKSNPETLAKLKEEVAKKDDGKKAEGNGLKSIQYALDTSGAGFADAIASVNPCRIIALCPTVGEDEGVNAQVSAYCPVQKRTSTTLICCEYITLRGTQTALDRISGMIPELAIADLPKFAWWKATPDPNHDLFKRIAESSDCIIIDSSHFNATEEDLLVVQDLIESGLNIADLNWRRLFNWQELTAEAFDPPERRPYIKEIDLVTIDYEKGNPAQALMFLGWFASRLQWHPVAYESLGGEYDITKIKFVGADQRQIEVELAAIPIAAGEIPGDLIGLRLMSTNTQADCCTILCSQIAGCMRMESGGGAQNCRIEQVTPMFDQQAENLLSKQLQRWSRDMLYEESMAVAAQILKLVNR</sequence>
<proteinExistence type="predicted"/>
<dbReference type="PANTHER" id="PTHR38658:SF1">
    <property type="entry name" value="OXPP CYCLE PROTEIN OPCA-RELATED"/>
    <property type="match status" value="1"/>
</dbReference>
<evidence type="ECO:0000313" key="4">
    <source>
        <dbReference type="EMBL" id="MFB2833662.1"/>
    </source>
</evidence>
<dbReference type="InterPro" id="IPR046801">
    <property type="entry name" value="OpcA_G6PD_N"/>
</dbReference>
<organism evidence="4 5">
    <name type="scientific">Floridaenema evergladense BLCC-F167</name>
    <dbReference type="NCBI Taxonomy" id="3153639"/>
    <lineage>
        <taxon>Bacteria</taxon>
        <taxon>Bacillati</taxon>
        <taxon>Cyanobacteriota</taxon>
        <taxon>Cyanophyceae</taxon>
        <taxon>Oscillatoriophycideae</taxon>
        <taxon>Aerosakkonematales</taxon>
        <taxon>Aerosakkonemataceae</taxon>
        <taxon>Floridanema</taxon>
        <taxon>Floridanema evergladense</taxon>
    </lineage>
</organism>
<dbReference type="Proteomes" id="UP001576780">
    <property type="component" value="Unassembled WGS sequence"/>
</dbReference>
<dbReference type="NCBIfam" id="TIGR00534">
    <property type="entry name" value="OpcA"/>
    <property type="match status" value="1"/>
</dbReference>
<feature type="domain" description="Glucose-6-phosphate dehydrogenase assembly protein OpcA N-terminal" evidence="2">
    <location>
        <begin position="142"/>
        <end position="259"/>
    </location>
</feature>
<keyword evidence="5" id="KW-1185">Reference proteome</keyword>
<dbReference type="InterPro" id="IPR004555">
    <property type="entry name" value="G6PDH_assembly_OpcA"/>
</dbReference>
<gene>
    <name evidence="4" type="primary">opcA</name>
    <name evidence="4" type="ORF">ACE1CA_03930</name>
</gene>
<dbReference type="InterPro" id="IPR002477">
    <property type="entry name" value="Peptidoglycan-bd-like"/>
</dbReference>
<feature type="domain" description="Glucose-6-phosphate dehydrogenase assembly protein OpcA C-terminal" evidence="3">
    <location>
        <begin position="268"/>
        <end position="443"/>
    </location>
</feature>
<name>A0ABV4WF08_9CYAN</name>
<evidence type="ECO:0000313" key="5">
    <source>
        <dbReference type="Proteomes" id="UP001576780"/>
    </source>
</evidence>
<dbReference type="Gene3D" id="1.10.101.10">
    <property type="entry name" value="PGBD-like superfamily/PGBD"/>
    <property type="match status" value="1"/>
</dbReference>
<evidence type="ECO:0000259" key="1">
    <source>
        <dbReference type="Pfam" id="PF01471"/>
    </source>
</evidence>
<dbReference type="EMBL" id="JBHFNT010000044">
    <property type="protein sequence ID" value="MFB2833662.1"/>
    <property type="molecule type" value="Genomic_DNA"/>
</dbReference>
<feature type="domain" description="Peptidoglycan binding-like" evidence="1">
    <location>
        <begin position="59"/>
        <end position="109"/>
    </location>
</feature>
<accession>A0ABV4WF08</accession>
<dbReference type="SUPFAM" id="SSF47090">
    <property type="entry name" value="PGBD-like"/>
    <property type="match status" value="1"/>
</dbReference>
<evidence type="ECO:0000259" key="3">
    <source>
        <dbReference type="Pfam" id="PF20171"/>
    </source>
</evidence>
<comment type="caution">
    <text evidence="4">The sequence shown here is derived from an EMBL/GenBank/DDBJ whole genome shotgun (WGS) entry which is preliminary data.</text>
</comment>
<dbReference type="Pfam" id="PF20171">
    <property type="entry name" value="OpcA_G6PD_C"/>
    <property type="match status" value="1"/>
</dbReference>
<dbReference type="Pfam" id="PF10128">
    <property type="entry name" value="OpcA_G6PD_assem"/>
    <property type="match status" value="1"/>
</dbReference>
<protein>
    <submittedName>
        <fullName evidence="4">Glucose-6-phosphate dehydrogenase assembly protein OpcA</fullName>
    </submittedName>
</protein>
<dbReference type="RefSeq" id="WP_413276117.1">
    <property type="nucleotide sequence ID" value="NZ_JBHFNT010000044.1"/>
</dbReference>